<dbReference type="InterPro" id="IPR046766">
    <property type="entry name" value="Bact_hydrolase"/>
</dbReference>
<name>A0A644UWE2_9ZZZZ</name>
<sequence length="162" mass="18809">MTNQPHEPECCPEFNPAAWDNQVFEWDKKRFIKGRVCTFMFMPLNFGGAMRKMNALVEKAGAGIPDWLCLSDHTSKWNMDLFLAVDREIPGAENTVLTGKYFGRVYEGPFRDTGKWTEDYKAAAKERGLEIKKWYMWYTTCPKCAKKYGKNYVVIICEIHQA</sequence>
<dbReference type="Pfam" id="PF20603">
    <property type="entry name" value="Bact_hydrolase"/>
    <property type="match status" value="1"/>
</dbReference>
<comment type="caution">
    <text evidence="1">The sequence shown here is derived from an EMBL/GenBank/DDBJ whole genome shotgun (WGS) entry which is preliminary data.</text>
</comment>
<dbReference type="AlphaFoldDB" id="A0A644UWE2"/>
<gene>
    <name evidence="1" type="ORF">SDC9_28933</name>
</gene>
<dbReference type="EMBL" id="VSSQ01000170">
    <property type="protein sequence ID" value="MPL82983.1"/>
    <property type="molecule type" value="Genomic_DNA"/>
</dbReference>
<reference evidence="1" key="1">
    <citation type="submission" date="2019-08" db="EMBL/GenBank/DDBJ databases">
        <authorList>
            <person name="Kucharzyk K."/>
            <person name="Murdoch R.W."/>
            <person name="Higgins S."/>
            <person name="Loffler F."/>
        </authorList>
    </citation>
    <scope>NUCLEOTIDE SEQUENCE</scope>
</reference>
<accession>A0A644UWE2</accession>
<protein>
    <submittedName>
        <fullName evidence="1">Uncharacterized protein</fullName>
    </submittedName>
</protein>
<evidence type="ECO:0000313" key="1">
    <source>
        <dbReference type="EMBL" id="MPL82983.1"/>
    </source>
</evidence>
<proteinExistence type="predicted"/>
<organism evidence="1">
    <name type="scientific">bioreactor metagenome</name>
    <dbReference type="NCBI Taxonomy" id="1076179"/>
    <lineage>
        <taxon>unclassified sequences</taxon>
        <taxon>metagenomes</taxon>
        <taxon>ecological metagenomes</taxon>
    </lineage>
</organism>